<name>A0A9Q0LVT8_ANAIG</name>
<proteinExistence type="predicted"/>
<feature type="transmembrane region" description="Helical" evidence="1">
    <location>
        <begin position="411"/>
        <end position="429"/>
    </location>
</feature>
<dbReference type="InterPro" id="IPR001810">
    <property type="entry name" value="F-box_dom"/>
</dbReference>
<dbReference type="EMBL" id="JAPDFW010000032">
    <property type="protein sequence ID" value="KAJ5079474.1"/>
    <property type="molecule type" value="Genomic_DNA"/>
</dbReference>
<dbReference type="Gene3D" id="1.20.1280.50">
    <property type="match status" value="1"/>
</dbReference>
<feature type="transmembrane region" description="Helical" evidence="1">
    <location>
        <begin position="317"/>
        <end position="337"/>
    </location>
</feature>
<protein>
    <submittedName>
        <fullName evidence="3">Dactylin</fullName>
    </submittedName>
</protein>
<reference evidence="3" key="1">
    <citation type="submission" date="2022-10" db="EMBL/GenBank/DDBJ databases">
        <title>Novel sulphate-reducing endosymbionts in the free-living metamonad Anaeramoeba.</title>
        <authorList>
            <person name="Jerlstrom-Hultqvist J."/>
            <person name="Cepicka I."/>
            <person name="Gallot-Lavallee L."/>
            <person name="Salas-Leiva D."/>
            <person name="Curtis B.A."/>
            <person name="Zahonova K."/>
            <person name="Pipaliya S."/>
            <person name="Dacks J."/>
            <person name="Roger A.J."/>
        </authorList>
    </citation>
    <scope>NUCLEOTIDE SEQUENCE</scope>
    <source>
        <strain evidence="3">BMAN</strain>
    </source>
</reference>
<gene>
    <name evidence="3" type="ORF">M0811_14494</name>
</gene>
<dbReference type="OrthoDB" id="2305498at2759"/>
<accession>A0A9Q0LVT8</accession>
<dbReference type="InterPro" id="IPR036047">
    <property type="entry name" value="F-box-like_dom_sf"/>
</dbReference>
<feature type="transmembrane region" description="Helical" evidence="1">
    <location>
        <begin position="284"/>
        <end position="305"/>
    </location>
</feature>
<feature type="transmembrane region" description="Helical" evidence="1">
    <location>
        <begin position="374"/>
        <end position="399"/>
    </location>
</feature>
<evidence type="ECO:0000259" key="2">
    <source>
        <dbReference type="PROSITE" id="PS50181"/>
    </source>
</evidence>
<feature type="domain" description="F-box" evidence="2">
    <location>
        <begin position="47"/>
        <end position="93"/>
    </location>
</feature>
<dbReference type="SMART" id="SM00256">
    <property type="entry name" value="FBOX"/>
    <property type="match status" value="1"/>
</dbReference>
<dbReference type="PROSITE" id="PS50181">
    <property type="entry name" value="FBOX"/>
    <property type="match status" value="1"/>
</dbReference>
<dbReference type="AlphaFoldDB" id="A0A9Q0LVT8"/>
<keyword evidence="1" id="KW-0812">Transmembrane</keyword>
<organism evidence="3 4">
    <name type="scientific">Anaeramoeba ignava</name>
    <name type="common">Anaerobic marine amoeba</name>
    <dbReference type="NCBI Taxonomy" id="1746090"/>
    <lineage>
        <taxon>Eukaryota</taxon>
        <taxon>Metamonada</taxon>
        <taxon>Anaeramoebidae</taxon>
        <taxon>Anaeramoeba</taxon>
    </lineage>
</organism>
<feature type="transmembrane region" description="Helical" evidence="1">
    <location>
        <begin position="190"/>
        <end position="208"/>
    </location>
</feature>
<dbReference type="Proteomes" id="UP001149090">
    <property type="component" value="Unassembled WGS sequence"/>
</dbReference>
<feature type="transmembrane region" description="Helical" evidence="1">
    <location>
        <begin position="220"/>
        <end position="245"/>
    </location>
</feature>
<evidence type="ECO:0000313" key="3">
    <source>
        <dbReference type="EMBL" id="KAJ5079474.1"/>
    </source>
</evidence>
<dbReference type="SUPFAM" id="SSF81383">
    <property type="entry name" value="F-box domain"/>
    <property type="match status" value="1"/>
</dbReference>
<evidence type="ECO:0000256" key="1">
    <source>
        <dbReference type="SAM" id="Phobius"/>
    </source>
</evidence>
<feature type="transmembrane region" description="Helical" evidence="1">
    <location>
        <begin position="252"/>
        <end position="272"/>
    </location>
</feature>
<sequence>MDSFLFELKIFKEKGVCLISKKEFQLLTQGNFLNTSKKNQISPKETNLILDQLPPEILIMICQYLSPGAFTRLGITCKDFYNIFNDQETWRKIAKIYQNFFVFDRFELVLNNDPFFLDKENCFDLIGFQTNINEEIENISIRNQNINFPNLDQKHFKEIIQKREKRIEKYSNNNQTDNSTILDEKLHYRFFQKCISFGASIYLILITLKIENKINTKLSYLTLSVLIPLFPLIVLFLINFVFVTLAKFGLDIYNFFVLSFTSIMVFIQFLLIALKVDDFLKTSWIVIFIPILLVFVNFVIYTIVIPIIEAHLQREDFLLSIFFFFWIVFFIFLGLKIDEKIKWNFGIIFIPLFLQIVAYLISLFRPRTLRQMNIFAIILYSVIFPFIWIVISILFILYLEKIGINHVYYPLIPFYFACLILDIGFVILIKREIQEF</sequence>
<keyword evidence="4" id="KW-1185">Reference proteome</keyword>
<keyword evidence="1" id="KW-0472">Membrane</keyword>
<dbReference type="Pfam" id="PF12937">
    <property type="entry name" value="F-box-like"/>
    <property type="match status" value="1"/>
</dbReference>
<evidence type="ECO:0000313" key="4">
    <source>
        <dbReference type="Proteomes" id="UP001149090"/>
    </source>
</evidence>
<comment type="caution">
    <text evidence="3">The sequence shown here is derived from an EMBL/GenBank/DDBJ whole genome shotgun (WGS) entry which is preliminary data.</text>
</comment>
<feature type="transmembrane region" description="Helical" evidence="1">
    <location>
        <begin position="343"/>
        <end position="362"/>
    </location>
</feature>
<keyword evidence="1" id="KW-1133">Transmembrane helix</keyword>